<sequence length="122" mass="14566">MEYPGKIFLTTEQQTFMDDCFKKFNKKDNVIFQFGNIVINRGNIDDILTNQYFFDNHLYRGYKQDYEMFIQHINPDSVRECKLIVQPICFKSHWVLIIGRLKEKNKQIQEDKAGVFLSDLTT</sequence>
<organism evidence="1 2">
    <name type="scientific">Dendrobium chrysotoxum</name>
    <name type="common">Orchid</name>
    <dbReference type="NCBI Taxonomy" id="161865"/>
    <lineage>
        <taxon>Eukaryota</taxon>
        <taxon>Viridiplantae</taxon>
        <taxon>Streptophyta</taxon>
        <taxon>Embryophyta</taxon>
        <taxon>Tracheophyta</taxon>
        <taxon>Spermatophyta</taxon>
        <taxon>Magnoliopsida</taxon>
        <taxon>Liliopsida</taxon>
        <taxon>Asparagales</taxon>
        <taxon>Orchidaceae</taxon>
        <taxon>Epidendroideae</taxon>
        <taxon>Malaxideae</taxon>
        <taxon>Dendrobiinae</taxon>
        <taxon>Dendrobium</taxon>
    </lineage>
</organism>
<name>A0AAV7HQ04_DENCH</name>
<proteinExistence type="predicted"/>
<evidence type="ECO:0008006" key="3">
    <source>
        <dbReference type="Google" id="ProtNLM"/>
    </source>
</evidence>
<dbReference type="Gene3D" id="3.40.395.10">
    <property type="entry name" value="Adenoviral Proteinase, Chain A"/>
    <property type="match status" value="1"/>
</dbReference>
<evidence type="ECO:0000313" key="2">
    <source>
        <dbReference type="Proteomes" id="UP000775213"/>
    </source>
</evidence>
<accession>A0AAV7HQ04</accession>
<evidence type="ECO:0000313" key="1">
    <source>
        <dbReference type="EMBL" id="KAH0469864.1"/>
    </source>
</evidence>
<dbReference type="EMBL" id="JAGFBR010000002">
    <property type="protein sequence ID" value="KAH0469864.1"/>
    <property type="molecule type" value="Genomic_DNA"/>
</dbReference>
<reference evidence="1 2" key="1">
    <citation type="journal article" date="2021" name="Hortic Res">
        <title>Chromosome-scale assembly of the Dendrobium chrysotoxum genome enhances the understanding of orchid evolution.</title>
        <authorList>
            <person name="Zhang Y."/>
            <person name="Zhang G.Q."/>
            <person name="Zhang D."/>
            <person name="Liu X.D."/>
            <person name="Xu X.Y."/>
            <person name="Sun W.H."/>
            <person name="Yu X."/>
            <person name="Zhu X."/>
            <person name="Wang Z.W."/>
            <person name="Zhao X."/>
            <person name="Zhong W.Y."/>
            <person name="Chen H."/>
            <person name="Yin W.L."/>
            <person name="Huang T."/>
            <person name="Niu S.C."/>
            <person name="Liu Z.J."/>
        </authorList>
    </citation>
    <scope>NUCLEOTIDE SEQUENCE [LARGE SCALE GENOMIC DNA]</scope>
    <source>
        <strain evidence="1">Lindl</strain>
    </source>
</reference>
<protein>
    <recommendedName>
        <fullName evidence="3">Ubiquitin-like protease family profile domain-containing protein</fullName>
    </recommendedName>
</protein>
<dbReference type="Proteomes" id="UP000775213">
    <property type="component" value="Unassembled WGS sequence"/>
</dbReference>
<gene>
    <name evidence="1" type="ORF">IEQ34_001422</name>
</gene>
<comment type="caution">
    <text evidence="1">The sequence shown here is derived from an EMBL/GenBank/DDBJ whole genome shotgun (WGS) entry which is preliminary data.</text>
</comment>
<dbReference type="AlphaFoldDB" id="A0AAV7HQ04"/>
<dbReference type="SUPFAM" id="SSF54001">
    <property type="entry name" value="Cysteine proteinases"/>
    <property type="match status" value="1"/>
</dbReference>
<keyword evidence="2" id="KW-1185">Reference proteome</keyword>
<dbReference type="InterPro" id="IPR038765">
    <property type="entry name" value="Papain-like_cys_pep_sf"/>
</dbReference>